<dbReference type="Proteomes" id="UP001589776">
    <property type="component" value="Unassembled WGS sequence"/>
</dbReference>
<comment type="caution">
    <text evidence="1">The sequence shown here is derived from an EMBL/GenBank/DDBJ whole genome shotgun (WGS) entry which is preliminary data.</text>
</comment>
<evidence type="ECO:0000313" key="2">
    <source>
        <dbReference type="Proteomes" id="UP001589776"/>
    </source>
</evidence>
<sequence>MELHRAGEPHPLYDEIMGLKDAKMRNVAIKAVNGVIVVSYIDDKWIVTLNDRFQLESTDISEILDHVDKLHHDRTDVYIR</sequence>
<protein>
    <submittedName>
        <fullName evidence="1">Uncharacterized protein</fullName>
    </submittedName>
</protein>
<dbReference type="RefSeq" id="WP_377471990.1">
    <property type="nucleotide sequence ID" value="NZ_JBHLWN010000076.1"/>
</dbReference>
<keyword evidence="2" id="KW-1185">Reference proteome</keyword>
<reference evidence="1 2" key="1">
    <citation type="submission" date="2024-09" db="EMBL/GenBank/DDBJ databases">
        <authorList>
            <person name="Sun Q."/>
            <person name="Mori K."/>
        </authorList>
    </citation>
    <scope>NUCLEOTIDE SEQUENCE [LARGE SCALE GENOMIC DNA]</scope>
    <source>
        <strain evidence="1 2">CCM 7759</strain>
    </source>
</reference>
<gene>
    <name evidence="1" type="ORF">ACFFK0_19445</name>
</gene>
<dbReference type="EMBL" id="JBHLWN010000076">
    <property type="protein sequence ID" value="MFC0214601.1"/>
    <property type="molecule type" value="Genomic_DNA"/>
</dbReference>
<name>A0ABV6DPM0_9BACL</name>
<organism evidence="1 2">
    <name type="scientific">Paenibacillus chartarius</name>
    <dbReference type="NCBI Taxonomy" id="747481"/>
    <lineage>
        <taxon>Bacteria</taxon>
        <taxon>Bacillati</taxon>
        <taxon>Bacillota</taxon>
        <taxon>Bacilli</taxon>
        <taxon>Bacillales</taxon>
        <taxon>Paenibacillaceae</taxon>
        <taxon>Paenibacillus</taxon>
    </lineage>
</organism>
<accession>A0ABV6DPM0</accession>
<proteinExistence type="predicted"/>
<evidence type="ECO:0000313" key="1">
    <source>
        <dbReference type="EMBL" id="MFC0214601.1"/>
    </source>
</evidence>